<feature type="coiled-coil region" evidence="1">
    <location>
        <begin position="75"/>
        <end position="102"/>
    </location>
</feature>
<evidence type="ECO:0000256" key="1">
    <source>
        <dbReference type="SAM" id="Coils"/>
    </source>
</evidence>
<keyword evidence="4" id="KW-1185">Reference proteome</keyword>
<reference evidence="3 4" key="1">
    <citation type="submission" date="2022-06" db="EMBL/GenBank/DDBJ databases">
        <title>Runella sp. S5 genome sequencing.</title>
        <authorList>
            <person name="Park S."/>
        </authorList>
    </citation>
    <scope>NUCLEOTIDE SEQUENCE [LARGE SCALE GENOMIC DNA]</scope>
    <source>
        <strain evidence="3 4">S5</strain>
    </source>
</reference>
<feature type="compositionally biased region" description="Basic and acidic residues" evidence="2">
    <location>
        <begin position="53"/>
        <end position="62"/>
    </location>
</feature>
<keyword evidence="1" id="KW-0175">Coiled coil</keyword>
<evidence type="ECO:0000256" key="2">
    <source>
        <dbReference type="SAM" id="MobiDB-lite"/>
    </source>
</evidence>
<dbReference type="Proteomes" id="UP001204772">
    <property type="component" value="Unassembled WGS sequence"/>
</dbReference>
<organism evidence="3 4">
    <name type="scientific">Runella salmonicolor</name>
    <dbReference type="NCBI Taxonomy" id="2950278"/>
    <lineage>
        <taxon>Bacteria</taxon>
        <taxon>Pseudomonadati</taxon>
        <taxon>Bacteroidota</taxon>
        <taxon>Cytophagia</taxon>
        <taxon>Cytophagales</taxon>
        <taxon>Spirosomataceae</taxon>
        <taxon>Runella</taxon>
    </lineage>
</organism>
<feature type="region of interest" description="Disordered" evidence="2">
    <location>
        <begin position="53"/>
        <end position="72"/>
    </location>
</feature>
<protein>
    <recommendedName>
        <fullName evidence="5">Transposase</fullName>
    </recommendedName>
</protein>
<evidence type="ECO:0000313" key="3">
    <source>
        <dbReference type="EMBL" id="MCP1385814.1"/>
    </source>
</evidence>
<dbReference type="EMBL" id="JAMZEL010000015">
    <property type="protein sequence ID" value="MCP1385814.1"/>
    <property type="molecule type" value="Genomic_DNA"/>
</dbReference>
<name>A0ABT1FVL8_9BACT</name>
<proteinExistence type="predicted"/>
<accession>A0ABT1FVL8</accession>
<evidence type="ECO:0000313" key="4">
    <source>
        <dbReference type="Proteomes" id="UP001204772"/>
    </source>
</evidence>
<gene>
    <name evidence="3" type="ORF">NCI00_25470</name>
</gene>
<evidence type="ECO:0008006" key="5">
    <source>
        <dbReference type="Google" id="ProtNLM"/>
    </source>
</evidence>
<dbReference type="RefSeq" id="WP_253532366.1">
    <property type="nucleotide sequence ID" value="NZ_JAMZEL010000015.1"/>
</dbReference>
<comment type="caution">
    <text evidence="3">The sequence shown here is derived from an EMBL/GenBank/DDBJ whole genome shotgun (WGS) entry which is preliminary data.</text>
</comment>
<sequence length="134" mass="15780">MGHIFLLRKQAHELRMRQMVEEINLNRLTIEQGMAKYKVLTRQTVTKWLERVRQEEKQRTDPMKQATKEPPPTIVEQIALKADELAGRVKQLEKELEQSELQILYYKTVIRVAEQELGIAIEKKSDTKQSSCFE</sequence>